<keyword evidence="2" id="KW-0175">Coiled coil</keyword>
<evidence type="ECO:0000259" key="3">
    <source>
        <dbReference type="PROSITE" id="PS51205"/>
    </source>
</evidence>
<evidence type="ECO:0000313" key="5">
    <source>
        <dbReference type="Proteomes" id="UP000183832"/>
    </source>
</evidence>
<accession>A0A1J1IBC7</accession>
<dbReference type="Proteomes" id="UP000183832">
    <property type="component" value="Unassembled WGS sequence"/>
</dbReference>
<evidence type="ECO:0000256" key="1">
    <source>
        <dbReference type="PROSITE-ProRule" id="PRU00023"/>
    </source>
</evidence>
<evidence type="ECO:0000256" key="2">
    <source>
        <dbReference type="SAM" id="Coils"/>
    </source>
</evidence>
<dbReference type="InterPro" id="IPR037191">
    <property type="entry name" value="VPS9_dom_sf"/>
</dbReference>
<dbReference type="InterPro" id="IPR003123">
    <property type="entry name" value="VPS9"/>
</dbReference>
<evidence type="ECO:0000313" key="4">
    <source>
        <dbReference type="EMBL" id="CRK97536.1"/>
    </source>
</evidence>
<dbReference type="GO" id="GO:0000149">
    <property type="term" value="F:SNARE binding"/>
    <property type="evidence" value="ECO:0007669"/>
    <property type="project" value="TreeGrafter"/>
</dbReference>
<dbReference type="InterPro" id="IPR002110">
    <property type="entry name" value="Ankyrin_rpt"/>
</dbReference>
<dbReference type="GO" id="GO:0005769">
    <property type="term" value="C:early endosome"/>
    <property type="evidence" value="ECO:0007669"/>
    <property type="project" value="TreeGrafter"/>
</dbReference>
<dbReference type="InterPro" id="IPR036770">
    <property type="entry name" value="Ankyrin_rpt-contain_sf"/>
</dbReference>
<dbReference type="GO" id="GO:0005085">
    <property type="term" value="F:guanyl-nucleotide exchange factor activity"/>
    <property type="evidence" value="ECO:0007669"/>
    <property type="project" value="TreeGrafter"/>
</dbReference>
<dbReference type="OrthoDB" id="411646at2759"/>
<organism evidence="4 5">
    <name type="scientific">Clunio marinus</name>
    <dbReference type="NCBI Taxonomy" id="568069"/>
    <lineage>
        <taxon>Eukaryota</taxon>
        <taxon>Metazoa</taxon>
        <taxon>Ecdysozoa</taxon>
        <taxon>Arthropoda</taxon>
        <taxon>Hexapoda</taxon>
        <taxon>Insecta</taxon>
        <taxon>Pterygota</taxon>
        <taxon>Neoptera</taxon>
        <taxon>Endopterygota</taxon>
        <taxon>Diptera</taxon>
        <taxon>Nematocera</taxon>
        <taxon>Chironomoidea</taxon>
        <taxon>Chironomidae</taxon>
        <taxon>Clunio</taxon>
    </lineage>
</organism>
<dbReference type="GO" id="GO:0097422">
    <property type="term" value="C:tubular endosome"/>
    <property type="evidence" value="ECO:0007669"/>
    <property type="project" value="TreeGrafter"/>
</dbReference>
<dbReference type="PROSITE" id="PS50297">
    <property type="entry name" value="ANK_REP_REGION"/>
    <property type="match status" value="3"/>
</dbReference>
<dbReference type="STRING" id="568069.A0A1J1IBC7"/>
<dbReference type="EMBL" id="CVRI01000047">
    <property type="protein sequence ID" value="CRK97536.1"/>
    <property type="molecule type" value="Genomic_DNA"/>
</dbReference>
<dbReference type="AlphaFoldDB" id="A0A1J1IBC7"/>
<dbReference type="SMART" id="SM00248">
    <property type="entry name" value="ANK"/>
    <property type="match status" value="4"/>
</dbReference>
<dbReference type="SUPFAM" id="SSF109993">
    <property type="entry name" value="VPS9 domain"/>
    <property type="match status" value="1"/>
</dbReference>
<dbReference type="GO" id="GO:0030133">
    <property type="term" value="C:transport vesicle"/>
    <property type="evidence" value="ECO:0007669"/>
    <property type="project" value="TreeGrafter"/>
</dbReference>
<dbReference type="Gene3D" id="1.25.40.20">
    <property type="entry name" value="Ankyrin repeat-containing domain"/>
    <property type="match status" value="1"/>
</dbReference>
<dbReference type="InterPro" id="IPR051248">
    <property type="entry name" value="UPF0507/Ank_repeat_27"/>
</dbReference>
<dbReference type="Pfam" id="PF00023">
    <property type="entry name" value="Ank"/>
    <property type="match status" value="1"/>
</dbReference>
<protein>
    <submittedName>
        <fullName evidence="4">CLUMA_CG010924, isoform A</fullName>
    </submittedName>
</protein>
<feature type="repeat" description="ANK" evidence="1">
    <location>
        <begin position="582"/>
        <end position="614"/>
    </location>
</feature>
<dbReference type="GO" id="GO:0043005">
    <property type="term" value="C:neuron projection"/>
    <property type="evidence" value="ECO:0007669"/>
    <property type="project" value="TreeGrafter"/>
</dbReference>
<feature type="coiled-coil region" evidence="2">
    <location>
        <begin position="139"/>
        <end position="166"/>
    </location>
</feature>
<dbReference type="PROSITE" id="PS50088">
    <property type="entry name" value="ANK_REPEAT"/>
    <property type="match status" value="3"/>
</dbReference>
<keyword evidence="1" id="KW-0040">ANK repeat</keyword>
<feature type="repeat" description="ANK" evidence="1">
    <location>
        <begin position="477"/>
        <end position="509"/>
    </location>
</feature>
<dbReference type="Pfam" id="PF02204">
    <property type="entry name" value="VPS9"/>
    <property type="match status" value="1"/>
</dbReference>
<dbReference type="GO" id="GO:0048812">
    <property type="term" value="P:neuron projection morphogenesis"/>
    <property type="evidence" value="ECO:0007669"/>
    <property type="project" value="TreeGrafter"/>
</dbReference>
<dbReference type="PANTHER" id="PTHR24170:SF2">
    <property type="entry name" value="ANKYRIN REPEAT DOMAIN-CONTAINING PROTEIN 27"/>
    <property type="match status" value="1"/>
</dbReference>
<dbReference type="GO" id="GO:0005886">
    <property type="term" value="C:plasma membrane"/>
    <property type="evidence" value="ECO:0007669"/>
    <property type="project" value="TreeGrafter"/>
</dbReference>
<gene>
    <name evidence="4" type="ORF">CLUMA_CG010924</name>
</gene>
<keyword evidence="5" id="KW-1185">Reference proteome</keyword>
<dbReference type="PROSITE" id="PS51205">
    <property type="entry name" value="VPS9"/>
    <property type="match status" value="1"/>
</dbReference>
<feature type="domain" description="VPS9" evidence="3">
    <location>
        <begin position="245"/>
        <end position="390"/>
    </location>
</feature>
<feature type="repeat" description="ANK" evidence="1">
    <location>
        <begin position="510"/>
        <end position="542"/>
    </location>
</feature>
<name>A0A1J1IBC7_9DIPT</name>
<dbReference type="GO" id="GO:0005770">
    <property type="term" value="C:late endosome"/>
    <property type="evidence" value="ECO:0007669"/>
    <property type="project" value="TreeGrafter"/>
</dbReference>
<sequence length="661" mass="75852">MLIKISTMLSQVTYEENLNSNPFFTKLMESHNALVNEVGSSNWTILIPRRAQITDECLKSNEFLLSHVLLPSEDLPRTHFTNLLGMDVTIIDNFVRIKEKDQTISSLILFEEIFYTKELQKFKILCINIPLCLKFIQNVSNSKELVKNLSEAIELLQQNTSAKNEKRKIDNAISNFTLRIQKASDYVKLTANIKLLYDYCVNLMTNKRNKNFDPYTAMNLKIALEYYLMDCVYNKIFDAISIHYSEESQKFNKILRKLNEISIEDLRNIKEPSSKINENLNIMKIELLKIDSCKTSVDKLHCFKNVMDAVSLCSNSKLLTTDEMLPILVYAIVKTKYFHWIPTLIFIKEFNLSQILGAENQSAGSMIFYVLTTLEAVIYFLQTNEQLYITQNQFVTSKKIDEIQSQDDYVQYLFQYVKENNEIQLTQLMKVSFESFQSRREGTTATDHSSCHPLCSCSECKHINKDEHSNVNIKSQNGLTMLHIAAAYNVPKMTTLLINLNADVNSANLNLWTPIHYAAYYGHQKVLFLLLHGKSNINEMTKDQQTPLILAALNGHDCCVKALLYFSDHTNLPLNLNAQDYEGNTALHYASQLGFDAIVDGLLEYKAKSTVKNHIGKTPSDYAFNSIIKNKLESAAKYQVDEQDFVFISNEDLADNIEFIT</sequence>
<dbReference type="GO" id="GO:0045022">
    <property type="term" value="P:early endosome to late endosome transport"/>
    <property type="evidence" value="ECO:0007669"/>
    <property type="project" value="TreeGrafter"/>
</dbReference>
<dbReference type="SUPFAM" id="SSF48403">
    <property type="entry name" value="Ankyrin repeat"/>
    <property type="match status" value="1"/>
</dbReference>
<dbReference type="Gene3D" id="1.20.1050.80">
    <property type="entry name" value="VPS9 domain"/>
    <property type="match status" value="1"/>
</dbReference>
<reference evidence="4 5" key="1">
    <citation type="submission" date="2015-04" db="EMBL/GenBank/DDBJ databases">
        <authorList>
            <person name="Syromyatnikov M.Y."/>
            <person name="Popov V.N."/>
        </authorList>
    </citation>
    <scope>NUCLEOTIDE SEQUENCE [LARGE SCALE GENOMIC DNA]</scope>
</reference>
<dbReference type="PANTHER" id="PTHR24170">
    <property type="entry name" value="ANKYRIN REPEAT DOMAIN-CONTAINING PROTEIN 27"/>
    <property type="match status" value="1"/>
</dbReference>
<dbReference type="Pfam" id="PF12796">
    <property type="entry name" value="Ank_2"/>
    <property type="match status" value="1"/>
</dbReference>
<proteinExistence type="predicted"/>